<dbReference type="STRING" id="1296120.A0A1B9GQJ2"/>
<comment type="similarity">
    <text evidence="1">Belongs to the FAD-dependent oxidoreductase family.</text>
</comment>
<keyword evidence="3" id="KW-0274">FAD</keyword>
<protein>
    <recommendedName>
        <fullName evidence="5">FAD/NAD(P)-binding domain-containing protein</fullName>
    </recommendedName>
</protein>
<dbReference type="EMBL" id="KV700126">
    <property type="protein sequence ID" value="OCF33322.1"/>
    <property type="molecule type" value="Genomic_DNA"/>
</dbReference>
<dbReference type="GO" id="GO:0050660">
    <property type="term" value="F:flavin adenine dinucleotide binding"/>
    <property type="evidence" value="ECO:0007669"/>
    <property type="project" value="TreeGrafter"/>
</dbReference>
<name>A0A1B9GQJ2_9TREE</name>
<evidence type="ECO:0000313" key="6">
    <source>
        <dbReference type="EMBL" id="OCF33322.1"/>
    </source>
</evidence>
<feature type="domain" description="FAD/NAD(P)-binding" evidence="5">
    <location>
        <begin position="208"/>
        <end position="327"/>
    </location>
</feature>
<gene>
    <name evidence="6" type="ORF">I316_05063</name>
</gene>
<dbReference type="InterPro" id="IPR023753">
    <property type="entry name" value="FAD/NAD-binding_dom"/>
</dbReference>
<organism evidence="6 7">
    <name type="scientific">Kwoniella heveanensis BCC8398</name>
    <dbReference type="NCBI Taxonomy" id="1296120"/>
    <lineage>
        <taxon>Eukaryota</taxon>
        <taxon>Fungi</taxon>
        <taxon>Dikarya</taxon>
        <taxon>Basidiomycota</taxon>
        <taxon>Agaricomycotina</taxon>
        <taxon>Tremellomycetes</taxon>
        <taxon>Tremellales</taxon>
        <taxon>Cryptococcaceae</taxon>
        <taxon>Kwoniella</taxon>
    </lineage>
</organism>
<reference evidence="7" key="2">
    <citation type="submission" date="2013-12" db="EMBL/GenBank/DDBJ databases">
        <title>Evolution of pathogenesis and genome organization in the Tremellales.</title>
        <authorList>
            <person name="Cuomo C."/>
            <person name="Litvintseva A."/>
            <person name="Heitman J."/>
            <person name="Chen Y."/>
            <person name="Sun S."/>
            <person name="Springer D."/>
            <person name="Dromer F."/>
            <person name="Young S."/>
            <person name="Zeng Q."/>
            <person name="Chapman S."/>
            <person name="Gujja S."/>
            <person name="Saif S."/>
            <person name="Birren B."/>
        </authorList>
    </citation>
    <scope>NUCLEOTIDE SEQUENCE [LARGE SCALE GENOMIC DNA]</scope>
    <source>
        <strain evidence="7">BCC8398</strain>
    </source>
</reference>
<sequence>MSEYQNIVIVGASAAGQQLANYLSPNLPTSHRIVLIDALDFAFWPIASLRAAVVPGWEKKVTVPLTQETVFPADSIHKLVVPNKVVELKESSVVLEKPFEGSTEVPFFKCIIATGALQPSPMRPPVDSTREGWEKALVRTQEEIKSAKKVVVIGGGAVGLEIAGEIRAAHPDTAITLVHSSSHVLHPTASAPNPEGKAHSYSSPPTLPKLSVTLEKLLKDMNIDLVLDDKVAIPASQTSPEDWSGAFGLQDGVKKVKLNSGKVLEADYVFVSVGNKPNVSLVEKTDKGAIVSGLVAVDEYLRVISESASSLLTKNYYAIGDCSSTPGWKTYMGADYDAKGCAVNIANEAKGRALKKYVRPTLSAMMIPLGPERGAGTLTFPIVGTWQVPGAMVKGAKGSKLFVEDLFYGRFKGAKKVAAGI</sequence>
<dbReference type="GO" id="GO:0005737">
    <property type="term" value="C:cytoplasm"/>
    <property type="evidence" value="ECO:0007669"/>
    <property type="project" value="TreeGrafter"/>
</dbReference>
<evidence type="ECO:0000256" key="2">
    <source>
        <dbReference type="ARBA" id="ARBA00022630"/>
    </source>
</evidence>
<dbReference type="SUPFAM" id="SSF51905">
    <property type="entry name" value="FAD/NAD(P)-binding domain"/>
    <property type="match status" value="1"/>
</dbReference>
<evidence type="ECO:0000256" key="3">
    <source>
        <dbReference type="ARBA" id="ARBA00022827"/>
    </source>
</evidence>
<keyword evidence="2" id="KW-0285">Flavoprotein</keyword>
<proteinExistence type="inferred from homology"/>
<dbReference type="GO" id="GO:0004174">
    <property type="term" value="F:electron-transferring-flavoprotein dehydrogenase activity"/>
    <property type="evidence" value="ECO:0007669"/>
    <property type="project" value="TreeGrafter"/>
</dbReference>
<accession>A0A1B9GQJ2</accession>
<evidence type="ECO:0000313" key="7">
    <source>
        <dbReference type="Proteomes" id="UP000092666"/>
    </source>
</evidence>
<evidence type="ECO:0000256" key="4">
    <source>
        <dbReference type="ARBA" id="ARBA00023002"/>
    </source>
</evidence>
<dbReference type="OrthoDB" id="202203at2759"/>
<evidence type="ECO:0000256" key="1">
    <source>
        <dbReference type="ARBA" id="ARBA00006442"/>
    </source>
</evidence>
<evidence type="ECO:0000259" key="5">
    <source>
        <dbReference type="Pfam" id="PF07992"/>
    </source>
</evidence>
<keyword evidence="4" id="KW-0560">Oxidoreductase</keyword>
<reference evidence="6 7" key="1">
    <citation type="submission" date="2013-07" db="EMBL/GenBank/DDBJ databases">
        <title>The Genome Sequence of Cryptococcus heveanensis BCC8398.</title>
        <authorList>
            <consortium name="The Broad Institute Genome Sequencing Platform"/>
            <person name="Cuomo C."/>
            <person name="Litvintseva A."/>
            <person name="Chen Y."/>
            <person name="Heitman J."/>
            <person name="Sun S."/>
            <person name="Springer D."/>
            <person name="Dromer F."/>
            <person name="Young S.K."/>
            <person name="Zeng Q."/>
            <person name="Gargeya S."/>
            <person name="Fitzgerald M."/>
            <person name="Abouelleil A."/>
            <person name="Alvarado L."/>
            <person name="Berlin A.M."/>
            <person name="Chapman S.B."/>
            <person name="Dewar J."/>
            <person name="Goldberg J."/>
            <person name="Griggs A."/>
            <person name="Gujja S."/>
            <person name="Hansen M."/>
            <person name="Howarth C."/>
            <person name="Imamovic A."/>
            <person name="Larimer J."/>
            <person name="McCowan C."/>
            <person name="Murphy C."/>
            <person name="Pearson M."/>
            <person name="Priest M."/>
            <person name="Roberts A."/>
            <person name="Saif S."/>
            <person name="Shea T."/>
            <person name="Sykes S."/>
            <person name="Wortman J."/>
            <person name="Nusbaum C."/>
            <person name="Birren B."/>
        </authorList>
    </citation>
    <scope>NUCLEOTIDE SEQUENCE [LARGE SCALE GENOMIC DNA]</scope>
    <source>
        <strain evidence="6 7">BCC8398</strain>
    </source>
</reference>
<keyword evidence="7" id="KW-1185">Reference proteome</keyword>
<dbReference type="Gene3D" id="3.50.50.100">
    <property type="match status" value="1"/>
</dbReference>
<dbReference type="Pfam" id="PF07992">
    <property type="entry name" value="Pyr_redox_2"/>
    <property type="match status" value="2"/>
</dbReference>
<dbReference type="PRINTS" id="PR00368">
    <property type="entry name" value="FADPNR"/>
</dbReference>
<dbReference type="Proteomes" id="UP000092666">
    <property type="component" value="Unassembled WGS sequence"/>
</dbReference>
<dbReference type="PANTHER" id="PTHR43735">
    <property type="entry name" value="APOPTOSIS-INDUCING FACTOR 1"/>
    <property type="match status" value="1"/>
</dbReference>
<dbReference type="InterPro" id="IPR036188">
    <property type="entry name" value="FAD/NAD-bd_sf"/>
</dbReference>
<dbReference type="PANTHER" id="PTHR43735:SF3">
    <property type="entry name" value="FERROPTOSIS SUPPRESSOR PROTEIN 1"/>
    <property type="match status" value="1"/>
</dbReference>
<feature type="domain" description="FAD/NAD(P)-binding" evidence="5">
    <location>
        <begin position="6"/>
        <end position="188"/>
    </location>
</feature>
<dbReference type="AlphaFoldDB" id="A0A1B9GQJ2"/>